<comment type="caution">
    <text evidence="7">The sequence shown here is derived from an EMBL/GenBank/DDBJ whole genome shotgun (WGS) entry which is preliminary data.</text>
</comment>
<evidence type="ECO:0000256" key="5">
    <source>
        <dbReference type="ARBA" id="ARBA00023180"/>
    </source>
</evidence>
<keyword evidence="8" id="KW-1185">Reference proteome</keyword>
<evidence type="ECO:0000313" key="8">
    <source>
        <dbReference type="Proteomes" id="UP001642360"/>
    </source>
</evidence>
<comment type="subcellular location">
    <subcellularLocation>
        <location evidence="1">Membrane</location>
        <topology evidence="1">Single-pass type II membrane protein</topology>
    </subcellularLocation>
</comment>
<keyword evidence="6" id="KW-1133">Transmembrane helix</keyword>
<proteinExistence type="predicted"/>
<dbReference type="InterPro" id="IPR003406">
    <property type="entry name" value="Glyco_trans_14"/>
</dbReference>
<evidence type="ECO:0000256" key="2">
    <source>
        <dbReference type="ARBA" id="ARBA00022676"/>
    </source>
</evidence>
<keyword evidence="3" id="KW-0808">Transferase</keyword>
<evidence type="ECO:0000256" key="4">
    <source>
        <dbReference type="ARBA" id="ARBA00023136"/>
    </source>
</evidence>
<evidence type="ECO:0000256" key="3">
    <source>
        <dbReference type="ARBA" id="ARBA00022679"/>
    </source>
</evidence>
<name>A0ABC8SWE8_9AQUA</name>
<dbReference type="EMBL" id="CAUOFW020003369">
    <property type="protein sequence ID" value="CAK9159519.1"/>
    <property type="molecule type" value="Genomic_DNA"/>
</dbReference>
<organism evidence="7 8">
    <name type="scientific">Ilex paraguariensis</name>
    <name type="common">yerba mate</name>
    <dbReference type="NCBI Taxonomy" id="185542"/>
    <lineage>
        <taxon>Eukaryota</taxon>
        <taxon>Viridiplantae</taxon>
        <taxon>Streptophyta</taxon>
        <taxon>Embryophyta</taxon>
        <taxon>Tracheophyta</taxon>
        <taxon>Spermatophyta</taxon>
        <taxon>Magnoliopsida</taxon>
        <taxon>eudicotyledons</taxon>
        <taxon>Gunneridae</taxon>
        <taxon>Pentapetalae</taxon>
        <taxon>asterids</taxon>
        <taxon>campanulids</taxon>
        <taxon>Aquifoliales</taxon>
        <taxon>Aquifoliaceae</taxon>
        <taxon>Ilex</taxon>
    </lineage>
</organism>
<dbReference type="PANTHER" id="PTHR31042">
    <property type="entry name" value="CORE-2/I-BRANCHING BETA-1,6-N-ACETYLGLUCOSAMINYLTRANSFERASE FAMILY PROTEIN-RELATED"/>
    <property type="match status" value="1"/>
</dbReference>
<evidence type="ECO:0000256" key="6">
    <source>
        <dbReference type="SAM" id="Phobius"/>
    </source>
</evidence>
<keyword evidence="5" id="KW-0325">Glycoprotein</keyword>
<keyword evidence="6" id="KW-0812">Transmembrane</keyword>
<evidence type="ECO:0000313" key="7">
    <source>
        <dbReference type="EMBL" id="CAK9159519.1"/>
    </source>
</evidence>
<sequence>MSAKEPSITRIRREVREGSFQIATTVIFCLCMASFVVILAVFINDHVKKFMVSEEFYYPHLNIIAPLHPWSPSSHFHCNSSPSSSLSSMLPSNLSVTHSTLMDWISPKDLWHSMTDEELLWRASMVPCIVEYPYNRKPKVAFMFLTRGRLPLAPLWEKFFKCHEGLFSIYLHTSPEFTYEPPQSSVFYKRRIPSQPVHWGRVTMIDAERRLLANALLDFSNERFVLLSETCIPLFNFTTIYTYLMNSNHSFLSSFDDPRRIGRGRYNKRMWPTITLSNWRKGSQWFEVSRRLAVEIVSDVTYYPVFQEHCLPPCYMDEHYLPTLVNKRCPELTSNTSITWTDWSQGGSHPKRFVRRDVSVTFLNRVRFGFNCTYNGVMSSICFLFARKFDPSTLEPLLKIFPTQFGDSHRCSVMINPNH</sequence>
<dbReference type="Proteomes" id="UP001642360">
    <property type="component" value="Unassembled WGS sequence"/>
</dbReference>
<dbReference type="AlphaFoldDB" id="A0ABC8SWE8"/>
<keyword evidence="2" id="KW-0328">Glycosyltransferase</keyword>
<feature type="transmembrane region" description="Helical" evidence="6">
    <location>
        <begin position="20"/>
        <end position="43"/>
    </location>
</feature>
<dbReference type="Pfam" id="PF02485">
    <property type="entry name" value="Branch"/>
    <property type="match status" value="1"/>
</dbReference>
<evidence type="ECO:0000256" key="1">
    <source>
        <dbReference type="ARBA" id="ARBA00004606"/>
    </source>
</evidence>
<protein>
    <recommendedName>
        <fullName evidence="9">Glycosyl transferase, family 14</fullName>
    </recommendedName>
</protein>
<dbReference type="InterPro" id="IPR044174">
    <property type="entry name" value="BC10-like"/>
</dbReference>
<dbReference type="GO" id="GO:0016020">
    <property type="term" value="C:membrane"/>
    <property type="evidence" value="ECO:0007669"/>
    <property type="project" value="UniProtKB-SubCell"/>
</dbReference>
<accession>A0ABC8SWE8</accession>
<dbReference type="PANTHER" id="PTHR31042:SF91">
    <property type="entry name" value="CORE-2_I-BRANCHING BETA-1,6-N-ACETYLGLUCOSAMINYLTRANSFERASE FAMILY PROTEIN"/>
    <property type="match status" value="1"/>
</dbReference>
<evidence type="ECO:0008006" key="9">
    <source>
        <dbReference type="Google" id="ProtNLM"/>
    </source>
</evidence>
<keyword evidence="4 6" id="KW-0472">Membrane</keyword>
<dbReference type="GO" id="GO:0016757">
    <property type="term" value="F:glycosyltransferase activity"/>
    <property type="evidence" value="ECO:0007669"/>
    <property type="project" value="UniProtKB-KW"/>
</dbReference>
<reference evidence="7 8" key="1">
    <citation type="submission" date="2024-02" db="EMBL/GenBank/DDBJ databases">
        <authorList>
            <person name="Vignale AGUSTIN F."/>
            <person name="Sosa J E."/>
            <person name="Modenutti C."/>
        </authorList>
    </citation>
    <scope>NUCLEOTIDE SEQUENCE [LARGE SCALE GENOMIC DNA]</scope>
</reference>
<gene>
    <name evidence="7" type="ORF">ILEXP_LOCUS28213</name>
</gene>